<gene>
    <name evidence="8" type="ORF">G7Y82_10635</name>
</gene>
<dbReference type="PRINTS" id="PR02008">
    <property type="entry name" value="RCMTFAMILY"/>
</dbReference>
<evidence type="ECO:0000256" key="1">
    <source>
        <dbReference type="ARBA" id="ARBA00007494"/>
    </source>
</evidence>
<evidence type="ECO:0000256" key="5">
    <source>
        <dbReference type="ARBA" id="ARBA00022884"/>
    </source>
</evidence>
<dbReference type="Pfam" id="PF22458">
    <property type="entry name" value="RsmF-B_ferredox"/>
    <property type="match status" value="1"/>
</dbReference>
<feature type="binding site" evidence="6">
    <location>
        <position position="256"/>
    </location>
    <ligand>
        <name>S-adenosyl-L-methionine</name>
        <dbReference type="ChEBI" id="CHEBI:59789"/>
    </ligand>
</feature>
<dbReference type="AlphaFoldDB" id="A0A969WB52"/>
<keyword evidence="2 6" id="KW-0489">Methyltransferase</keyword>
<organism evidence="8 9">
    <name type="scientific">Solimonas marina</name>
    <dbReference type="NCBI Taxonomy" id="2714601"/>
    <lineage>
        <taxon>Bacteria</taxon>
        <taxon>Pseudomonadati</taxon>
        <taxon>Pseudomonadota</taxon>
        <taxon>Gammaproteobacteria</taxon>
        <taxon>Nevskiales</taxon>
        <taxon>Nevskiaceae</taxon>
        <taxon>Solimonas</taxon>
    </lineage>
</organism>
<dbReference type="PANTHER" id="PTHR22807">
    <property type="entry name" value="NOP2 YEAST -RELATED NOL1/NOP2/FMU SUN DOMAIN-CONTAINING"/>
    <property type="match status" value="1"/>
</dbReference>
<dbReference type="GO" id="GO:0008173">
    <property type="term" value="F:RNA methyltransferase activity"/>
    <property type="evidence" value="ECO:0007669"/>
    <property type="project" value="InterPro"/>
</dbReference>
<proteinExistence type="inferred from homology"/>
<evidence type="ECO:0000256" key="4">
    <source>
        <dbReference type="ARBA" id="ARBA00022691"/>
    </source>
</evidence>
<keyword evidence="9" id="KW-1185">Reference proteome</keyword>
<evidence type="ECO:0000256" key="6">
    <source>
        <dbReference type="PROSITE-ProRule" id="PRU01023"/>
    </source>
</evidence>
<feature type="active site" description="Nucleophile" evidence="6">
    <location>
        <position position="352"/>
    </location>
</feature>
<comment type="caution">
    <text evidence="8">The sequence shown here is derived from an EMBL/GenBank/DDBJ whole genome shotgun (WGS) entry which is preliminary data.</text>
</comment>
<dbReference type="PROSITE" id="PS01153">
    <property type="entry name" value="NOL1_NOP2_SUN"/>
    <property type="match status" value="1"/>
</dbReference>
<dbReference type="CDD" id="cd02440">
    <property type="entry name" value="AdoMet_MTases"/>
    <property type="match status" value="1"/>
</dbReference>
<dbReference type="PROSITE" id="PS51686">
    <property type="entry name" value="SAM_MT_RSMB_NOP"/>
    <property type="match status" value="1"/>
</dbReference>
<dbReference type="SUPFAM" id="SSF53335">
    <property type="entry name" value="S-adenosyl-L-methionine-dependent methyltransferases"/>
    <property type="match status" value="1"/>
</dbReference>
<dbReference type="Proteomes" id="UP000653472">
    <property type="component" value="Unassembled WGS sequence"/>
</dbReference>
<comment type="caution">
    <text evidence="6">Lacks conserved residue(s) required for the propagation of feature annotation.</text>
</comment>
<reference evidence="8" key="1">
    <citation type="submission" date="2020-03" db="EMBL/GenBank/DDBJ databases">
        <title>Solimonas marina sp. nov., isolated from deep seawater of the Pacific Ocean.</title>
        <authorList>
            <person name="Liu X."/>
            <person name="Lai Q."/>
            <person name="Sun F."/>
            <person name="Gai Y."/>
            <person name="Li G."/>
            <person name="Shao Z."/>
        </authorList>
    </citation>
    <scope>NUCLEOTIDE SEQUENCE</scope>
    <source>
        <strain evidence="8">C16B3</strain>
    </source>
</reference>
<evidence type="ECO:0000259" key="7">
    <source>
        <dbReference type="PROSITE" id="PS51686"/>
    </source>
</evidence>
<evidence type="ECO:0000313" key="9">
    <source>
        <dbReference type="Proteomes" id="UP000653472"/>
    </source>
</evidence>
<dbReference type="InterPro" id="IPR023267">
    <property type="entry name" value="RCMT"/>
</dbReference>
<dbReference type="InterPro" id="IPR054728">
    <property type="entry name" value="RsmB-like_ferredoxin"/>
</dbReference>
<dbReference type="PANTHER" id="PTHR22807:SF53">
    <property type="entry name" value="RIBOSOMAL RNA SMALL SUBUNIT METHYLTRANSFERASE B-RELATED"/>
    <property type="match status" value="1"/>
</dbReference>
<feature type="binding site" evidence="6">
    <location>
        <position position="301"/>
    </location>
    <ligand>
        <name>S-adenosyl-L-methionine</name>
        <dbReference type="ChEBI" id="CHEBI:59789"/>
    </ligand>
</feature>
<dbReference type="Pfam" id="PF01189">
    <property type="entry name" value="Methyltr_RsmB-F"/>
    <property type="match status" value="1"/>
</dbReference>
<evidence type="ECO:0000256" key="3">
    <source>
        <dbReference type="ARBA" id="ARBA00022679"/>
    </source>
</evidence>
<evidence type="ECO:0000256" key="2">
    <source>
        <dbReference type="ARBA" id="ARBA00022603"/>
    </source>
</evidence>
<dbReference type="InterPro" id="IPR029063">
    <property type="entry name" value="SAM-dependent_MTases_sf"/>
</dbReference>
<comment type="similarity">
    <text evidence="1 6">Belongs to the class I-like SAM-binding methyltransferase superfamily. RsmB/NOP family.</text>
</comment>
<accession>A0A969WB52</accession>
<dbReference type="InterPro" id="IPR001678">
    <property type="entry name" value="MeTrfase_RsmB-F_NOP2_dom"/>
</dbReference>
<dbReference type="InterPro" id="IPR018314">
    <property type="entry name" value="RsmB/NOL1/NOP2-like_CS"/>
</dbReference>
<dbReference type="InterPro" id="IPR049560">
    <property type="entry name" value="MeTrfase_RsmB-F_NOP2_cat"/>
</dbReference>
<evidence type="ECO:0000313" key="8">
    <source>
        <dbReference type="EMBL" id="NKF22773.1"/>
    </source>
</evidence>
<dbReference type="GO" id="GO:0001510">
    <property type="term" value="P:RNA methylation"/>
    <property type="evidence" value="ECO:0007669"/>
    <property type="project" value="InterPro"/>
</dbReference>
<keyword evidence="3 6" id="KW-0808">Transferase</keyword>
<name>A0A969WB52_9GAMM</name>
<keyword evidence="4 6" id="KW-0949">S-adenosyl-L-methionine</keyword>
<dbReference type="GO" id="GO:0003723">
    <property type="term" value="F:RNA binding"/>
    <property type="evidence" value="ECO:0007669"/>
    <property type="project" value="UniProtKB-UniRule"/>
</dbReference>
<sequence length="408" mass="43935">MSAPLPRLRPPHWRAAVAVLARTLEAREPADAVLQHWFREHREMGGRDRANVSALVYGALRDAMRLQRLAGNDAALLLAIHVRRTGRLDRHALAALADEPLAMAAERACEAAPEPTAAEHANVPEAIWSAWQAQYGDDAVALAAALNHEAPVDVRVNTLKATREAVLAAFAQAGIDAAPTPLSPWGLRLARRVALPTLAAYRDGWLEPQDEGSQMLAHFVDARPGERVADFCAGAGGKTLALGATMANDGELWALDIAAKRLAKLGPRAQRAGLDIVQACSLPDPDWLAAHAGQFDAVLVDAPCSATGTWRRNPELRLRPVDFEALAQVQGQILAQAAPLLRPGGRLIYATCSLMSVENDAVVEHFLADHPQFFEGGGDASRLRLRPDRHGTDGFFAARLQRALHGDT</sequence>
<dbReference type="RefSeq" id="WP_168148037.1">
    <property type="nucleotide sequence ID" value="NZ_JAAVXB010000005.1"/>
</dbReference>
<dbReference type="Gene3D" id="3.40.50.150">
    <property type="entry name" value="Vaccinia Virus protein VP39"/>
    <property type="match status" value="1"/>
</dbReference>
<dbReference type="EMBL" id="JAAVXB010000005">
    <property type="protein sequence ID" value="NKF22773.1"/>
    <property type="molecule type" value="Genomic_DNA"/>
</dbReference>
<keyword evidence="5 6" id="KW-0694">RNA-binding</keyword>
<protein>
    <submittedName>
        <fullName evidence="8">RsmB/NOP family class I SAM-dependent RNA methyltransferase</fullName>
    </submittedName>
</protein>
<feature type="domain" description="SAM-dependent MTase RsmB/NOP-type" evidence="7">
    <location>
        <begin position="142"/>
        <end position="403"/>
    </location>
</feature>